<evidence type="ECO:0000256" key="4">
    <source>
        <dbReference type="ARBA" id="ARBA00022801"/>
    </source>
</evidence>
<dbReference type="EMBL" id="MU007077">
    <property type="protein sequence ID" value="KAF2423802.1"/>
    <property type="molecule type" value="Genomic_DNA"/>
</dbReference>
<dbReference type="Pfam" id="PF09154">
    <property type="entry name" value="Alpha-amy_C_pro"/>
    <property type="match status" value="1"/>
</dbReference>
<dbReference type="GO" id="GO:0005509">
    <property type="term" value="F:calcium ion binding"/>
    <property type="evidence" value="ECO:0007669"/>
    <property type="project" value="InterPro"/>
</dbReference>
<keyword evidence="4" id="KW-0378">Hydrolase</keyword>
<dbReference type="Pfam" id="PF00128">
    <property type="entry name" value="Alpha-amylase"/>
    <property type="match status" value="1"/>
</dbReference>
<evidence type="ECO:0000313" key="8">
    <source>
        <dbReference type="EMBL" id="KAF2423802.1"/>
    </source>
</evidence>
<dbReference type="InterPro" id="IPR013776">
    <property type="entry name" value="A-amylase_thermo"/>
</dbReference>
<keyword evidence="5" id="KW-0119">Carbohydrate metabolism</keyword>
<dbReference type="Gene3D" id="2.60.40.1180">
    <property type="entry name" value="Golgi alpha-mannosidase II"/>
    <property type="match status" value="1"/>
</dbReference>
<comment type="similarity">
    <text evidence="2">Belongs to the glycosyl hydrolase 13 family.</text>
</comment>
<feature type="domain" description="Glycosyl hydrolase family 13 catalytic" evidence="7">
    <location>
        <begin position="20"/>
        <end position="409"/>
    </location>
</feature>
<dbReference type="AlphaFoldDB" id="A0A9P4NK52"/>
<keyword evidence="6" id="KW-0326">Glycosidase</keyword>
<keyword evidence="3" id="KW-0479">Metal-binding</keyword>
<dbReference type="PANTHER" id="PTHR43447">
    <property type="entry name" value="ALPHA-AMYLASE"/>
    <property type="match status" value="1"/>
</dbReference>
<accession>A0A9P4NK52</accession>
<reference evidence="8" key="1">
    <citation type="journal article" date="2020" name="Stud. Mycol.">
        <title>101 Dothideomycetes genomes: a test case for predicting lifestyles and emergence of pathogens.</title>
        <authorList>
            <person name="Haridas S."/>
            <person name="Albert R."/>
            <person name="Binder M."/>
            <person name="Bloem J."/>
            <person name="Labutti K."/>
            <person name="Salamov A."/>
            <person name="Andreopoulos B."/>
            <person name="Baker S."/>
            <person name="Barry K."/>
            <person name="Bills G."/>
            <person name="Bluhm B."/>
            <person name="Cannon C."/>
            <person name="Castanera R."/>
            <person name="Culley D."/>
            <person name="Daum C."/>
            <person name="Ezra D."/>
            <person name="Gonzalez J."/>
            <person name="Henrissat B."/>
            <person name="Kuo A."/>
            <person name="Liang C."/>
            <person name="Lipzen A."/>
            <person name="Lutzoni F."/>
            <person name="Magnuson J."/>
            <person name="Mondo S."/>
            <person name="Nolan M."/>
            <person name="Ohm R."/>
            <person name="Pangilinan J."/>
            <person name="Park H.-J."/>
            <person name="Ramirez L."/>
            <person name="Alfaro M."/>
            <person name="Sun H."/>
            <person name="Tritt A."/>
            <person name="Yoshinaga Y."/>
            <person name="Zwiers L.-H."/>
            <person name="Turgeon B."/>
            <person name="Goodwin S."/>
            <person name="Spatafora J."/>
            <person name="Crous P."/>
            <person name="Grigoriev I."/>
        </authorList>
    </citation>
    <scope>NUCLEOTIDE SEQUENCE</scope>
    <source>
        <strain evidence="8">CBS 130266</strain>
    </source>
</reference>
<dbReference type="GO" id="GO:0004553">
    <property type="term" value="F:hydrolase activity, hydrolyzing O-glycosyl compounds"/>
    <property type="evidence" value="ECO:0007669"/>
    <property type="project" value="InterPro"/>
</dbReference>
<name>A0A9P4NK52_9PEZI</name>
<dbReference type="InterPro" id="IPR006047">
    <property type="entry name" value="GH13_cat_dom"/>
</dbReference>
<comment type="cofactor">
    <cofactor evidence="1">
        <name>Ca(2+)</name>
        <dbReference type="ChEBI" id="CHEBI:29108"/>
    </cofactor>
</comment>
<dbReference type="SMART" id="SM00642">
    <property type="entry name" value="Aamy"/>
    <property type="match status" value="1"/>
</dbReference>
<dbReference type="SUPFAM" id="SSF51445">
    <property type="entry name" value="(Trans)glycosidases"/>
    <property type="match status" value="1"/>
</dbReference>
<dbReference type="Gene3D" id="2.40.30.140">
    <property type="match status" value="1"/>
</dbReference>
<dbReference type="CDD" id="cd11318">
    <property type="entry name" value="AmyAc_bac_fung_AmyA"/>
    <property type="match status" value="1"/>
</dbReference>
<dbReference type="InterPro" id="IPR013780">
    <property type="entry name" value="Glyco_hydro_b"/>
</dbReference>
<dbReference type="PIRSF" id="PIRSF001021">
    <property type="entry name" value="Alph-amls_thrmst"/>
    <property type="match status" value="1"/>
</dbReference>
<dbReference type="Proteomes" id="UP000800235">
    <property type="component" value="Unassembled WGS sequence"/>
</dbReference>
<keyword evidence="9" id="KW-1185">Reference proteome</keyword>
<dbReference type="SUPFAM" id="SSF51011">
    <property type="entry name" value="Glycosyl hydrolase domain"/>
    <property type="match status" value="1"/>
</dbReference>
<evidence type="ECO:0000256" key="6">
    <source>
        <dbReference type="ARBA" id="ARBA00023295"/>
    </source>
</evidence>
<evidence type="ECO:0000256" key="5">
    <source>
        <dbReference type="ARBA" id="ARBA00023277"/>
    </source>
</evidence>
<dbReference type="InterPro" id="IPR015237">
    <property type="entry name" value="Alpha-amylase_C_pro"/>
</dbReference>
<evidence type="ECO:0000313" key="9">
    <source>
        <dbReference type="Proteomes" id="UP000800235"/>
    </source>
</evidence>
<comment type="caution">
    <text evidence="8">The sequence shown here is derived from an EMBL/GenBank/DDBJ whole genome shotgun (WGS) entry which is preliminary data.</text>
</comment>
<dbReference type="NCBIfam" id="NF006968">
    <property type="entry name" value="PRK09441.1-1"/>
    <property type="match status" value="1"/>
</dbReference>
<dbReference type="InterPro" id="IPR017853">
    <property type="entry name" value="GH"/>
</dbReference>
<gene>
    <name evidence="8" type="ORF">EJ08DRAFT_700917</name>
</gene>
<dbReference type="GO" id="GO:0005975">
    <property type="term" value="P:carbohydrate metabolic process"/>
    <property type="evidence" value="ECO:0007669"/>
    <property type="project" value="InterPro"/>
</dbReference>
<evidence type="ECO:0000256" key="2">
    <source>
        <dbReference type="ARBA" id="ARBA00008061"/>
    </source>
</evidence>
<evidence type="ECO:0000256" key="3">
    <source>
        <dbReference type="ARBA" id="ARBA00022723"/>
    </source>
</evidence>
<proteinExistence type="inferred from homology"/>
<protein>
    <submittedName>
        <fullName evidence="8">Thermostable alpha-amylase</fullName>
    </submittedName>
</protein>
<dbReference type="NCBIfam" id="NF006969">
    <property type="entry name" value="PRK09441.1-2"/>
    <property type="match status" value="1"/>
</dbReference>
<sequence length="520" mass="58527">MADIDVSKIPEAQKPTPENATLLQGFEWNCPADGKHYQRLLSQVESLKNIGVDNIWLPPGCKASSPEGNGYDIYDLYDVGEFDQKGSVKTKWGSKEELLALSKKGKEIGVGLYWDAVLNHKAAADKTEKCMVIEVDENDRTKEVGEPYEIEGWLGFDFPGRGDKYSAMKWHWYHFSGTDFNAANDKKAIYKILGDNKGWSSSVDGEQGNADYMMFADVDYSHPEVEEDVKNWGVWITKELGLKGFRLDAVQHFSQRFSNEWVQRLREECGPIFCVGEFWSGDTENMTKWLSEMDHKFSLFDSPLLYNFNRISTSEAGDLRKVFDGSLCAVAPINAVTVVMNHDTQPGQTVATPIEGFFKPLAYALILLRNEGYPSVFYGDLYGMKGRGDEVPSEPPSCGGRLPDIVIARKLYSYGMQEDYFEEENCIGWVRRGTHDKPYGCAVVMSNSGPGTRHMCVGSEHKGEVWTELLGWEQGEVTIDEDGWGDFTCPGVSLGIWVNKDAEGRDQFPVKFDSDIYKEN</sequence>
<dbReference type="Gene3D" id="3.20.20.80">
    <property type="entry name" value="Glycosidases"/>
    <property type="match status" value="1"/>
</dbReference>
<organism evidence="8 9">
    <name type="scientific">Tothia fuscella</name>
    <dbReference type="NCBI Taxonomy" id="1048955"/>
    <lineage>
        <taxon>Eukaryota</taxon>
        <taxon>Fungi</taxon>
        <taxon>Dikarya</taxon>
        <taxon>Ascomycota</taxon>
        <taxon>Pezizomycotina</taxon>
        <taxon>Dothideomycetes</taxon>
        <taxon>Pleosporomycetidae</taxon>
        <taxon>Venturiales</taxon>
        <taxon>Cylindrosympodiaceae</taxon>
        <taxon>Tothia</taxon>
    </lineage>
</organism>
<evidence type="ECO:0000256" key="1">
    <source>
        <dbReference type="ARBA" id="ARBA00001913"/>
    </source>
</evidence>
<dbReference type="OrthoDB" id="550577at2759"/>
<evidence type="ECO:0000259" key="7">
    <source>
        <dbReference type="SMART" id="SM00642"/>
    </source>
</evidence>